<feature type="region of interest" description="Disordered" evidence="1">
    <location>
        <begin position="1"/>
        <end position="132"/>
    </location>
</feature>
<feature type="transmembrane region" description="Helical" evidence="2">
    <location>
        <begin position="245"/>
        <end position="270"/>
    </location>
</feature>
<proteinExistence type="predicted"/>
<feature type="compositionally biased region" description="Low complexity" evidence="1">
    <location>
        <begin position="86"/>
        <end position="111"/>
    </location>
</feature>
<keyword evidence="4" id="KW-1185">Reference proteome</keyword>
<sequence length="288" mass="28505">MSTTDPKHTGDGTGRDGTPAPPEPEQGEPGADTGRHAVQRPAPTPPEPDETGAGTGHGPERRSPDPVVAPATSGAPDASDGGRGPAAGHATPASTAASPAASTRADSPAPTGTAPAGDGDGELFPEPNAPRTPHAGTHVLGVLVGLVLAPLAVGVLLVGQSRILEVQVDGWDASLQLLGIVLVSVGAVLLAALLLLGLWTAAVPVTAGLLLGVLGGLQLYAPGVARATTLEIVDADAWDLTVTQVTVAGTSGTTIVAGVLLLTAGVTIALGRRHGVRLGTFRERNRAA</sequence>
<feature type="transmembrane region" description="Helical" evidence="2">
    <location>
        <begin position="139"/>
        <end position="157"/>
    </location>
</feature>
<keyword evidence="2" id="KW-0472">Membrane</keyword>
<gene>
    <name evidence="3" type="ORF">NP075_14585</name>
</gene>
<evidence type="ECO:0000313" key="3">
    <source>
        <dbReference type="EMBL" id="UUI64338.1"/>
    </source>
</evidence>
<feature type="transmembrane region" description="Helical" evidence="2">
    <location>
        <begin position="177"/>
        <end position="198"/>
    </location>
</feature>
<reference evidence="3 4" key="1">
    <citation type="submission" date="2022-07" db="EMBL/GenBank/DDBJ databases">
        <title>Novel species in genus cellulomonas.</title>
        <authorList>
            <person name="Ye L."/>
        </authorList>
    </citation>
    <scope>NUCLEOTIDE SEQUENCE [LARGE SCALE GENOMIC DNA]</scope>
    <source>
        <strain evidence="4">zg-Y908</strain>
    </source>
</reference>
<evidence type="ECO:0000256" key="2">
    <source>
        <dbReference type="SAM" id="Phobius"/>
    </source>
</evidence>
<keyword evidence="2" id="KW-1133">Transmembrane helix</keyword>
<keyword evidence="2" id="KW-0812">Transmembrane</keyword>
<organism evidence="3 4">
    <name type="scientific">Cellulomonas wangsupingiae</name>
    <dbReference type="NCBI Taxonomy" id="2968085"/>
    <lineage>
        <taxon>Bacteria</taxon>
        <taxon>Bacillati</taxon>
        <taxon>Actinomycetota</taxon>
        <taxon>Actinomycetes</taxon>
        <taxon>Micrococcales</taxon>
        <taxon>Cellulomonadaceae</taxon>
        <taxon>Cellulomonas</taxon>
    </lineage>
</organism>
<dbReference type="EMBL" id="CP101989">
    <property type="protein sequence ID" value="UUI64338.1"/>
    <property type="molecule type" value="Genomic_DNA"/>
</dbReference>
<dbReference type="RefSeq" id="WP_227565273.1">
    <property type="nucleotide sequence ID" value="NZ_CP101989.1"/>
</dbReference>
<evidence type="ECO:0000313" key="4">
    <source>
        <dbReference type="Proteomes" id="UP001317322"/>
    </source>
</evidence>
<protein>
    <submittedName>
        <fullName evidence="3">Uncharacterized protein</fullName>
    </submittedName>
</protein>
<accession>A0ABY5K3H8</accession>
<feature type="compositionally biased region" description="Basic and acidic residues" evidence="1">
    <location>
        <begin position="1"/>
        <end position="14"/>
    </location>
</feature>
<evidence type="ECO:0000256" key="1">
    <source>
        <dbReference type="SAM" id="MobiDB-lite"/>
    </source>
</evidence>
<dbReference type="Proteomes" id="UP001317322">
    <property type="component" value="Chromosome"/>
</dbReference>
<feature type="transmembrane region" description="Helical" evidence="2">
    <location>
        <begin position="205"/>
        <end position="225"/>
    </location>
</feature>
<name>A0ABY5K3H8_9CELL</name>